<keyword evidence="4" id="KW-1185">Reference proteome</keyword>
<sequence length="281" mass="32799">MQKHSARLNKERGSQAYNPEIAHYKGKMKQYKSENSDLREQLQSLTTQYVKLGKEKDKYKKKLIDLKQDIARFDQIVDQKSNEKAAIIKKELRHAKRSIKKRDTENSELEQINKQLRNQLDEQNDYVMELEARIEKLLSKRDENDSNETDHQTPNHKILREEIEIVNKSSLEDDDNVIITTNNTSNKKPLAIRKEAEYPSNDLSELMDSPQIKKFKPITKLTETARKVPKNTLISSLPLGLRETSYFENIDQCRTLLGEKKGKSDEKIKDESKSPEDPSYH</sequence>
<proteinExistence type="predicted"/>
<feature type="coiled-coil region" evidence="1">
    <location>
        <begin position="99"/>
        <end position="147"/>
    </location>
</feature>
<name>A0AAD1XFR7_EUPCR</name>
<evidence type="ECO:0000313" key="3">
    <source>
        <dbReference type="EMBL" id="CAI2369926.1"/>
    </source>
</evidence>
<feature type="region of interest" description="Disordered" evidence="2">
    <location>
        <begin position="258"/>
        <end position="281"/>
    </location>
</feature>
<evidence type="ECO:0000313" key="4">
    <source>
        <dbReference type="Proteomes" id="UP001295684"/>
    </source>
</evidence>
<dbReference type="Proteomes" id="UP001295684">
    <property type="component" value="Unassembled WGS sequence"/>
</dbReference>
<keyword evidence="1" id="KW-0175">Coiled coil</keyword>
<evidence type="ECO:0000256" key="2">
    <source>
        <dbReference type="SAM" id="MobiDB-lite"/>
    </source>
</evidence>
<accession>A0AAD1XFR7</accession>
<reference evidence="3" key="1">
    <citation type="submission" date="2023-07" db="EMBL/GenBank/DDBJ databases">
        <authorList>
            <consortium name="AG Swart"/>
            <person name="Singh M."/>
            <person name="Singh A."/>
            <person name="Seah K."/>
            <person name="Emmerich C."/>
        </authorList>
    </citation>
    <scope>NUCLEOTIDE SEQUENCE</scope>
    <source>
        <strain evidence="3">DP1</strain>
    </source>
</reference>
<dbReference type="AlphaFoldDB" id="A0AAD1XFR7"/>
<protein>
    <submittedName>
        <fullName evidence="3">Uncharacterized protein</fullName>
    </submittedName>
</protein>
<gene>
    <name evidence="3" type="ORF">ECRASSUSDP1_LOCUS11231</name>
</gene>
<evidence type="ECO:0000256" key="1">
    <source>
        <dbReference type="SAM" id="Coils"/>
    </source>
</evidence>
<feature type="region of interest" description="Disordered" evidence="2">
    <location>
        <begin position="1"/>
        <end position="29"/>
    </location>
</feature>
<comment type="caution">
    <text evidence="3">The sequence shown here is derived from an EMBL/GenBank/DDBJ whole genome shotgun (WGS) entry which is preliminary data.</text>
</comment>
<organism evidence="3 4">
    <name type="scientific">Euplotes crassus</name>
    <dbReference type="NCBI Taxonomy" id="5936"/>
    <lineage>
        <taxon>Eukaryota</taxon>
        <taxon>Sar</taxon>
        <taxon>Alveolata</taxon>
        <taxon>Ciliophora</taxon>
        <taxon>Intramacronucleata</taxon>
        <taxon>Spirotrichea</taxon>
        <taxon>Hypotrichia</taxon>
        <taxon>Euplotida</taxon>
        <taxon>Euplotidae</taxon>
        <taxon>Moneuplotes</taxon>
    </lineage>
</organism>
<dbReference type="EMBL" id="CAMPGE010011084">
    <property type="protein sequence ID" value="CAI2369926.1"/>
    <property type="molecule type" value="Genomic_DNA"/>
</dbReference>